<dbReference type="Proteomes" id="UP000002762">
    <property type="component" value="Unassembled WGS sequence"/>
</dbReference>
<sequence>MLNLSVRELPACEHIQRVLVDLELTGPSRKRFSQALVLICFTSTNDAQSLEDLCGYDEDDVIGLVRQKMRDLQTGSDDDTWKHQVALIRCVLEQSHAMKSYHQQEIFDCTRTFQQNRKTYLSMVGIGSEVTYVEIAKLAGIIRQCKLLQREPSMDNLQQFLRPEYLPIRTRESLPWEAQCGLSYGDAQKFTAFTASVAREFSCTWDDDHEALFIIFRRLQSTRLGLPEDYLHPVRNRLRNSIRDCQTPSRLVLYVVASFALSKDELTQHSIHEFLNLQTNNVSRATINSLARALDKSMRSWPIWRGQAAKFMSVLLGEAVNVKDMRNMCTKEGSTCIDWDDYWYTRFDGQTSHDSAKAIMAYTDDFGDDLRDHAMGFNQGFRDAQHLWSRHMGKNSVCLSQEVVGVIRDWNRWEWPKADKVVLREALMHLRRAIHETARRHDVSVKTWYLSDEEKCWELYVFIRDLSISEERYGELSAGHRVKLTDEEE</sequence>
<keyword evidence="2" id="KW-1185">Reference proteome</keyword>
<proteinExistence type="predicted"/>
<accession>J5JZR7</accession>
<gene>
    <name evidence="1" type="ORF">BBA_00687</name>
</gene>
<dbReference type="InParanoid" id="J5JZR7"/>
<name>J5JZR7_BEAB2</name>
<protein>
    <submittedName>
        <fullName evidence="1">Uncharacterized protein</fullName>
    </submittedName>
</protein>
<evidence type="ECO:0000313" key="2">
    <source>
        <dbReference type="Proteomes" id="UP000002762"/>
    </source>
</evidence>
<dbReference type="EMBL" id="JH725151">
    <property type="protein sequence ID" value="EJP69818.1"/>
    <property type="molecule type" value="Genomic_DNA"/>
</dbReference>
<dbReference type="OrthoDB" id="10513630at2759"/>
<dbReference type="RefSeq" id="XP_008594006.1">
    <property type="nucleotide sequence ID" value="XM_008595784.1"/>
</dbReference>
<dbReference type="HOGENOM" id="CLU_043676_0_0_1"/>
<organism evidence="1 2">
    <name type="scientific">Beauveria bassiana (strain ARSEF 2860)</name>
    <name type="common">White muscardine disease fungus</name>
    <name type="synonym">Tritirachium shiotae</name>
    <dbReference type="NCBI Taxonomy" id="655819"/>
    <lineage>
        <taxon>Eukaryota</taxon>
        <taxon>Fungi</taxon>
        <taxon>Dikarya</taxon>
        <taxon>Ascomycota</taxon>
        <taxon>Pezizomycotina</taxon>
        <taxon>Sordariomycetes</taxon>
        <taxon>Hypocreomycetidae</taxon>
        <taxon>Hypocreales</taxon>
        <taxon>Cordycipitaceae</taxon>
        <taxon>Beauveria</taxon>
    </lineage>
</organism>
<dbReference type="GeneID" id="19883699"/>
<reference evidence="1 2" key="1">
    <citation type="journal article" date="2012" name="Sci. Rep.">
        <title>Genomic perspectives on the evolution of fungal entomopathogenicity in Beauveria bassiana.</title>
        <authorList>
            <person name="Xiao G."/>
            <person name="Ying S.H."/>
            <person name="Zheng P."/>
            <person name="Wang Z.L."/>
            <person name="Zhang S."/>
            <person name="Xie X.Q."/>
            <person name="Shang Y."/>
            <person name="St Leger R.J."/>
            <person name="Zhao G.P."/>
            <person name="Wang C."/>
            <person name="Feng M.G."/>
        </authorList>
    </citation>
    <scope>NUCLEOTIDE SEQUENCE [LARGE SCALE GENOMIC DNA]</scope>
    <source>
        <strain evidence="1 2">ARSEF 2860</strain>
    </source>
</reference>
<evidence type="ECO:0000313" key="1">
    <source>
        <dbReference type="EMBL" id="EJP69818.1"/>
    </source>
</evidence>
<dbReference type="AlphaFoldDB" id="J5JZR7"/>